<reference evidence="5 6" key="1">
    <citation type="journal article" date="2009" name="Science">
        <title>Green evolution and dynamic adaptations revealed by genomes of the marine picoeukaryotes Micromonas.</title>
        <authorList>
            <person name="Worden A.Z."/>
            <person name="Lee J.H."/>
            <person name="Mock T."/>
            <person name="Rouze P."/>
            <person name="Simmons M.P."/>
            <person name="Aerts A.L."/>
            <person name="Allen A.E."/>
            <person name="Cuvelier M.L."/>
            <person name="Derelle E."/>
            <person name="Everett M.V."/>
            <person name="Foulon E."/>
            <person name="Grimwood J."/>
            <person name="Gundlach H."/>
            <person name="Henrissat B."/>
            <person name="Napoli C."/>
            <person name="McDonald S.M."/>
            <person name="Parker M.S."/>
            <person name="Rombauts S."/>
            <person name="Salamov A."/>
            <person name="Von Dassow P."/>
            <person name="Badger J.H."/>
            <person name="Coutinho P.M."/>
            <person name="Demir E."/>
            <person name="Dubchak I."/>
            <person name="Gentemann C."/>
            <person name="Eikrem W."/>
            <person name="Gready J.E."/>
            <person name="John U."/>
            <person name="Lanier W."/>
            <person name="Lindquist E.A."/>
            <person name="Lucas S."/>
            <person name="Mayer K.F."/>
            <person name="Moreau H."/>
            <person name="Not F."/>
            <person name="Otillar R."/>
            <person name="Panaud O."/>
            <person name="Pangilinan J."/>
            <person name="Paulsen I."/>
            <person name="Piegu B."/>
            <person name="Poliakov A."/>
            <person name="Robbens S."/>
            <person name="Schmutz J."/>
            <person name="Toulza E."/>
            <person name="Wyss T."/>
            <person name="Zelensky A."/>
            <person name="Zhou K."/>
            <person name="Armbrust E.V."/>
            <person name="Bhattacharya D."/>
            <person name="Goodenough U.W."/>
            <person name="Van de Peer Y."/>
            <person name="Grigoriev I.V."/>
        </authorList>
    </citation>
    <scope>NUCLEOTIDE SEQUENCE [LARGE SCALE GENOMIC DNA]</scope>
    <source>
        <strain evidence="6">RCC299 / NOUM17</strain>
    </source>
</reference>
<keyword evidence="3" id="KW-1133">Transmembrane helix</keyword>
<dbReference type="Pfam" id="PF05686">
    <property type="entry name" value="Glyco_transf_90"/>
    <property type="match status" value="1"/>
</dbReference>
<proteinExistence type="inferred from homology"/>
<dbReference type="AlphaFoldDB" id="C1FGA7"/>
<dbReference type="OrthoDB" id="535029at2759"/>
<accession>C1FGA7</accession>
<dbReference type="PANTHER" id="PTHR12203">
    <property type="entry name" value="KDEL LYS-ASP-GLU-LEU CONTAINING - RELATED"/>
    <property type="match status" value="1"/>
</dbReference>
<dbReference type="GeneID" id="8245888"/>
<keyword evidence="3" id="KW-0472">Membrane</keyword>
<name>C1FGA7_MICCC</name>
<dbReference type="InParanoid" id="C1FGA7"/>
<keyword evidence="6" id="KW-1185">Reference proteome</keyword>
<dbReference type="InterPro" id="IPR006598">
    <property type="entry name" value="CAP10"/>
</dbReference>
<evidence type="ECO:0000256" key="2">
    <source>
        <dbReference type="ARBA" id="ARBA00022679"/>
    </source>
</evidence>
<keyword evidence="3" id="KW-0812">Transmembrane</keyword>
<feature type="transmembrane region" description="Helical" evidence="3">
    <location>
        <begin position="98"/>
        <end position="117"/>
    </location>
</feature>
<sequence>MVRSALQRTSQRRSVAKQMYLTVCPYKNIRPTLGGYFSAACLLCDLSRALTLRRALALPRRRMTDETTPLIPTNERGAGPRTCGAQSEAARKSLRADVIAASAVLFFAGALVVAFPVHKHPHVPMDYYAKTAYPYTHLRLGSYDANDVLRTAREARGFARTPERTERWLADRSAWMADPGDATVFQWKDGEFTMNLVKPTASELGMSEEPVTSDAMIKMWETHDYAGLGAMGGEGKHDRVFKAFSALVVGAMHHAPERFSAGQPPFRVVTHQRDYLAPPCVSNVPKGSRFHPCPVAKAWRAPVFNFGSALKNGDVFPAEVNMPDPEFIDAVLRNRRPAQAETSPLGVSQDGLAQATYSAQPTRPWKDRVGVIAWRGADVPHAPKMPFGADSGVRGEACVSLLRSAGSMPEGDVGAYVAGNRSVASPDRVTSNQLAAWAGSERGGDFARRLTPRWRAVLGSLSQSPEASVSPAAAALGISPVSVPRKKRWLDARFTVLAPNAPCSSALPDSIVGARMTHDDKSAHKYLLDIGGVGGSGWMGTLSDLATGALVFRVESPTADFYDGELKEGTHYVGVKPDLSDLREKYEWAQANQEEAFAIASAGAKFAKEANARDLWDRFVSRPMAAARAHYDAPGQLGEHGRWEDEGAEELERNLVPIYRYAPQGNIRCDDCEESRAVLGTILMPDAGRVAQLASAAAAASGA</sequence>
<evidence type="ECO:0000259" key="4">
    <source>
        <dbReference type="SMART" id="SM00672"/>
    </source>
</evidence>
<dbReference type="SMART" id="SM00672">
    <property type="entry name" value="CAP10"/>
    <property type="match status" value="1"/>
</dbReference>
<dbReference type="Proteomes" id="UP000002009">
    <property type="component" value="Chromosome 8"/>
</dbReference>
<dbReference type="KEGG" id="mis:MICPUN_60794"/>
<feature type="domain" description="Glycosyl transferase CAP10" evidence="4">
    <location>
        <begin position="424"/>
        <end position="616"/>
    </location>
</feature>
<dbReference type="GO" id="GO:0016740">
    <property type="term" value="F:transferase activity"/>
    <property type="evidence" value="ECO:0007669"/>
    <property type="project" value="UniProtKB-KW"/>
</dbReference>
<comment type="similarity">
    <text evidence="1">Belongs to the glycosyltransferase 90 family.</text>
</comment>
<evidence type="ECO:0000313" key="5">
    <source>
        <dbReference type="EMBL" id="ACO69514.1"/>
    </source>
</evidence>
<evidence type="ECO:0000256" key="1">
    <source>
        <dbReference type="ARBA" id="ARBA00010118"/>
    </source>
</evidence>
<dbReference type="InterPro" id="IPR051091">
    <property type="entry name" value="O-Glucosyltr/Glycosyltrsf_90"/>
</dbReference>
<dbReference type="PANTHER" id="PTHR12203:SF35">
    <property type="entry name" value="PROTEIN O-GLUCOSYLTRANSFERASE 1"/>
    <property type="match status" value="1"/>
</dbReference>
<organism evidence="5 6">
    <name type="scientific">Micromonas commoda (strain RCC299 / NOUM17 / CCMP2709)</name>
    <name type="common">Picoplanktonic green alga</name>
    <dbReference type="NCBI Taxonomy" id="296587"/>
    <lineage>
        <taxon>Eukaryota</taxon>
        <taxon>Viridiplantae</taxon>
        <taxon>Chlorophyta</taxon>
        <taxon>Mamiellophyceae</taxon>
        <taxon>Mamiellales</taxon>
        <taxon>Mamiellaceae</taxon>
        <taxon>Micromonas</taxon>
    </lineage>
</organism>
<dbReference type="RefSeq" id="XP_002508256.1">
    <property type="nucleotide sequence ID" value="XM_002508210.1"/>
</dbReference>
<evidence type="ECO:0000256" key="3">
    <source>
        <dbReference type="SAM" id="Phobius"/>
    </source>
</evidence>
<protein>
    <recommendedName>
        <fullName evidence="4">Glycosyl transferase CAP10 domain-containing protein</fullName>
    </recommendedName>
</protein>
<evidence type="ECO:0000313" key="6">
    <source>
        <dbReference type="Proteomes" id="UP000002009"/>
    </source>
</evidence>
<gene>
    <name evidence="5" type="ORF">MICPUN_60794</name>
</gene>
<keyword evidence="2" id="KW-0808">Transferase</keyword>
<dbReference type="EMBL" id="CP001575">
    <property type="protein sequence ID" value="ACO69514.1"/>
    <property type="molecule type" value="Genomic_DNA"/>
</dbReference>